<gene>
    <name evidence="5" type="ORF">GGQ68_002995</name>
</gene>
<dbReference type="RefSeq" id="WP_246429377.1">
    <property type="nucleotide sequence ID" value="NZ_BAABBZ010000006.1"/>
</dbReference>
<keyword evidence="2" id="KW-0175">Coiled coil</keyword>
<dbReference type="GO" id="GO:1990281">
    <property type="term" value="C:efflux pump complex"/>
    <property type="evidence" value="ECO:0007669"/>
    <property type="project" value="TreeGrafter"/>
</dbReference>
<dbReference type="InterPro" id="IPR058625">
    <property type="entry name" value="MdtA-like_BSH"/>
</dbReference>
<dbReference type="SUPFAM" id="SSF57997">
    <property type="entry name" value="Tropomyosin"/>
    <property type="match status" value="1"/>
</dbReference>
<dbReference type="Pfam" id="PF25954">
    <property type="entry name" value="Beta-barrel_RND_2"/>
    <property type="match status" value="1"/>
</dbReference>
<dbReference type="EMBL" id="JACIEJ010000007">
    <property type="protein sequence ID" value="MBB3986652.1"/>
    <property type="molecule type" value="Genomic_DNA"/>
</dbReference>
<organism evidence="5 6">
    <name type="scientific">Sagittula marina</name>
    <dbReference type="NCBI Taxonomy" id="943940"/>
    <lineage>
        <taxon>Bacteria</taxon>
        <taxon>Pseudomonadati</taxon>
        <taxon>Pseudomonadota</taxon>
        <taxon>Alphaproteobacteria</taxon>
        <taxon>Rhodobacterales</taxon>
        <taxon>Roseobacteraceae</taxon>
        <taxon>Sagittula</taxon>
    </lineage>
</organism>
<dbReference type="GO" id="GO:0015562">
    <property type="term" value="F:efflux transmembrane transporter activity"/>
    <property type="evidence" value="ECO:0007669"/>
    <property type="project" value="TreeGrafter"/>
</dbReference>
<dbReference type="Gene3D" id="1.10.287.1490">
    <property type="match status" value="1"/>
</dbReference>
<comment type="similarity">
    <text evidence="1">Belongs to the membrane fusion protein (MFP) (TC 8.A.1) family.</text>
</comment>
<feature type="domain" description="CusB-like beta-barrel" evidence="4">
    <location>
        <begin position="458"/>
        <end position="530"/>
    </location>
</feature>
<dbReference type="AlphaFoldDB" id="A0A7W6DTI6"/>
<dbReference type="NCBIfam" id="TIGR01730">
    <property type="entry name" value="RND_mfp"/>
    <property type="match status" value="1"/>
</dbReference>
<evidence type="ECO:0000259" key="4">
    <source>
        <dbReference type="Pfam" id="PF25954"/>
    </source>
</evidence>
<evidence type="ECO:0000259" key="3">
    <source>
        <dbReference type="Pfam" id="PF25917"/>
    </source>
</evidence>
<dbReference type="Gene3D" id="2.40.30.170">
    <property type="match status" value="1"/>
</dbReference>
<dbReference type="Pfam" id="PF25917">
    <property type="entry name" value="BSH_RND"/>
    <property type="match status" value="1"/>
</dbReference>
<sequence length="610" mass="63228">MRIVSIITAIIVAGLLYLLVMERETLMAWTGAEAPAETDVPEEAQVDTATAIQNVTVNSVRVMARRSVAQEVDSAVILRGETQAVRQVEVRAETSGKVVSDPLRNGTLVEAGQLLCEIDPGTREVSKREALAKLAEAKALLPESRARLAEAKAQVPAAEAAILEAEANIPAAEAALSEARAGVPAAEAALAEAEARVPEVESRLIEAESRVPEAKARLREAEAAVPAAQAALEEAQSRVPEAEARVQQAEAQVREAEINLNASQSLARDGFTAQTRLASAEAAFETAKAQVQTAQAGLLAAASGIQAAKSNVETARASVQAAQSGIRNAEAGVIAARTQIANAKAGVQSARSQIEGARARVSSALSGVEGAKTAIASTKSQLEGAQAGVQAAMTGEETALSAIQSAEAGVAAADTEIDRLSIHAPFGGLLETDTAELGALMQPGSACATVIQLNPVKIVAYAPEASVARIEVGAQAGARLVSGREVTGDVSFVSRSADPATRTFRVELEVPNEDLSIRDGQTADIAIEAEGAQAHLVPQSALTLNDEGDLGLRTVSDTETAAFMPVTVLRDTRQGVWVTGLPDTVDIIILGQEYVTDGVPLAPSFEEVIQ</sequence>
<proteinExistence type="inferred from homology"/>
<evidence type="ECO:0000313" key="5">
    <source>
        <dbReference type="EMBL" id="MBB3986652.1"/>
    </source>
</evidence>
<name>A0A7W6DTI6_9RHOB</name>
<feature type="coiled-coil region" evidence="2">
    <location>
        <begin position="134"/>
        <end position="266"/>
    </location>
</feature>
<keyword evidence="6" id="KW-1185">Reference proteome</keyword>
<comment type="caution">
    <text evidence="5">The sequence shown here is derived from an EMBL/GenBank/DDBJ whole genome shotgun (WGS) entry which is preliminary data.</text>
</comment>
<dbReference type="InterPro" id="IPR058792">
    <property type="entry name" value="Beta-barrel_RND_2"/>
</dbReference>
<dbReference type="InterPro" id="IPR006143">
    <property type="entry name" value="RND_pump_MFP"/>
</dbReference>
<dbReference type="Gene3D" id="2.40.50.100">
    <property type="match status" value="1"/>
</dbReference>
<feature type="domain" description="Multidrug resistance protein MdtA-like barrel-sandwich hybrid" evidence="3">
    <location>
        <begin position="86"/>
        <end position="451"/>
    </location>
</feature>
<accession>A0A7W6DTI6</accession>
<evidence type="ECO:0000313" key="6">
    <source>
        <dbReference type="Proteomes" id="UP000541426"/>
    </source>
</evidence>
<dbReference type="Proteomes" id="UP000541426">
    <property type="component" value="Unassembled WGS sequence"/>
</dbReference>
<evidence type="ECO:0000256" key="1">
    <source>
        <dbReference type="ARBA" id="ARBA00009477"/>
    </source>
</evidence>
<dbReference type="PANTHER" id="PTHR30469:SF29">
    <property type="entry name" value="BLR2860 PROTEIN"/>
    <property type="match status" value="1"/>
</dbReference>
<evidence type="ECO:0000256" key="2">
    <source>
        <dbReference type="SAM" id="Coils"/>
    </source>
</evidence>
<protein>
    <submittedName>
        <fullName evidence="5">Multidrug resistance efflux pump</fullName>
    </submittedName>
</protein>
<reference evidence="5 6" key="1">
    <citation type="submission" date="2020-08" db="EMBL/GenBank/DDBJ databases">
        <title>Genomic Encyclopedia of Type Strains, Phase IV (KMG-IV): sequencing the most valuable type-strain genomes for metagenomic binning, comparative biology and taxonomic classification.</title>
        <authorList>
            <person name="Goeker M."/>
        </authorList>
    </citation>
    <scope>NUCLEOTIDE SEQUENCE [LARGE SCALE GENOMIC DNA]</scope>
    <source>
        <strain evidence="5 6">DSM 102235</strain>
    </source>
</reference>
<dbReference type="Gene3D" id="1.20.5.340">
    <property type="match status" value="1"/>
</dbReference>
<dbReference type="PANTHER" id="PTHR30469">
    <property type="entry name" value="MULTIDRUG RESISTANCE PROTEIN MDTA"/>
    <property type="match status" value="1"/>
</dbReference>
<dbReference type="SUPFAM" id="SSF111369">
    <property type="entry name" value="HlyD-like secretion proteins"/>
    <property type="match status" value="1"/>
</dbReference>